<organism evidence="7 8">
    <name type="scientific">Belnapia mucosa</name>
    <dbReference type="NCBI Taxonomy" id="2804532"/>
    <lineage>
        <taxon>Bacteria</taxon>
        <taxon>Pseudomonadati</taxon>
        <taxon>Pseudomonadota</taxon>
        <taxon>Alphaproteobacteria</taxon>
        <taxon>Acetobacterales</taxon>
        <taxon>Roseomonadaceae</taxon>
        <taxon>Belnapia</taxon>
    </lineage>
</organism>
<dbReference type="Pfam" id="PF01025">
    <property type="entry name" value="GrpE"/>
    <property type="match status" value="1"/>
</dbReference>
<protein>
    <recommendedName>
        <fullName evidence="4">Protein GrpE</fullName>
    </recommendedName>
    <alternativeName>
        <fullName evidence="4">HSP-70 cofactor</fullName>
    </alternativeName>
</protein>
<dbReference type="PANTHER" id="PTHR21237:SF23">
    <property type="entry name" value="GRPE PROTEIN HOMOLOG, MITOCHONDRIAL"/>
    <property type="match status" value="1"/>
</dbReference>
<evidence type="ECO:0000256" key="1">
    <source>
        <dbReference type="ARBA" id="ARBA00009054"/>
    </source>
</evidence>
<proteinExistence type="inferred from homology"/>
<dbReference type="Proteomes" id="UP000606490">
    <property type="component" value="Unassembled WGS sequence"/>
</dbReference>
<evidence type="ECO:0000256" key="4">
    <source>
        <dbReference type="HAMAP-Rule" id="MF_01151"/>
    </source>
</evidence>
<comment type="function">
    <text evidence="4">Participates actively in the response to hyperosmotic and heat shock by preventing the aggregation of stress-denatured proteins, in association with DnaK and GrpE. It is the nucleotide exchange factor for DnaK and may function as a thermosensor. Unfolded proteins bind initially to DnaJ; upon interaction with the DnaJ-bound protein, DnaK hydrolyzes its bound ATP, resulting in the formation of a stable complex. GrpE releases ADP from DnaK; ATP binding to DnaK triggers the release of the substrate protein, thus completing the reaction cycle. Several rounds of ATP-dependent interactions between DnaJ, DnaK and GrpE are required for fully efficient folding.</text>
</comment>
<dbReference type="InterPro" id="IPR000740">
    <property type="entry name" value="GrpE"/>
</dbReference>
<dbReference type="EMBL" id="JAEUXJ010000004">
    <property type="protein sequence ID" value="MBL6456084.1"/>
    <property type="molecule type" value="Genomic_DNA"/>
</dbReference>
<evidence type="ECO:0000256" key="5">
    <source>
        <dbReference type="RuleBase" id="RU004478"/>
    </source>
</evidence>
<keyword evidence="4" id="KW-0963">Cytoplasm</keyword>
<keyword evidence="3 4" id="KW-0143">Chaperone</keyword>
<dbReference type="PRINTS" id="PR00773">
    <property type="entry name" value="GRPEPROTEIN"/>
</dbReference>
<keyword evidence="2 4" id="KW-0346">Stress response</keyword>
<dbReference type="CDD" id="cd00446">
    <property type="entry name" value="GrpE"/>
    <property type="match status" value="1"/>
</dbReference>
<keyword evidence="8" id="KW-1185">Reference proteome</keyword>
<dbReference type="SUPFAM" id="SSF51064">
    <property type="entry name" value="Head domain of nucleotide exchange factor GrpE"/>
    <property type="match status" value="1"/>
</dbReference>
<comment type="subunit">
    <text evidence="4">Homodimer.</text>
</comment>
<dbReference type="SUPFAM" id="SSF58014">
    <property type="entry name" value="Coiled-coil domain of nucleotide exchange factor GrpE"/>
    <property type="match status" value="1"/>
</dbReference>
<name>A0ABS1V314_9PROT</name>
<feature type="region of interest" description="Disordered" evidence="6">
    <location>
        <begin position="1"/>
        <end position="36"/>
    </location>
</feature>
<comment type="caution">
    <text evidence="7">The sequence shown here is derived from an EMBL/GenBank/DDBJ whole genome shotgun (WGS) entry which is preliminary data.</text>
</comment>
<dbReference type="InterPro" id="IPR013805">
    <property type="entry name" value="GrpE_CC"/>
</dbReference>
<feature type="compositionally biased region" description="Pro residues" evidence="6">
    <location>
        <begin position="1"/>
        <end position="11"/>
    </location>
</feature>
<reference evidence="7 8" key="1">
    <citation type="submission" date="2021-01" db="EMBL/GenBank/DDBJ databases">
        <title>Belnapia mucosa sp. nov. and Belnapia arida sp. nov., isolated from the Tabernas Desert (Almeria, Spain).</title>
        <authorList>
            <person name="Molina-Menor E."/>
            <person name="Vidal-Verdu A."/>
            <person name="Calonge A."/>
            <person name="Satari L."/>
            <person name="Pereto Magraner J."/>
            <person name="Porcar Miralles M."/>
        </authorList>
    </citation>
    <scope>NUCLEOTIDE SEQUENCE [LARGE SCALE GENOMIC DNA]</scope>
    <source>
        <strain evidence="7 8">T6</strain>
    </source>
</reference>
<evidence type="ECO:0000256" key="6">
    <source>
        <dbReference type="SAM" id="MobiDB-lite"/>
    </source>
</evidence>
<evidence type="ECO:0000313" key="8">
    <source>
        <dbReference type="Proteomes" id="UP000606490"/>
    </source>
</evidence>
<evidence type="ECO:0000256" key="3">
    <source>
        <dbReference type="ARBA" id="ARBA00023186"/>
    </source>
</evidence>
<dbReference type="HAMAP" id="MF_01151">
    <property type="entry name" value="GrpE"/>
    <property type="match status" value="1"/>
</dbReference>
<dbReference type="Gene3D" id="2.30.22.10">
    <property type="entry name" value="Head domain of nucleotide exchange factor GrpE"/>
    <property type="match status" value="1"/>
</dbReference>
<dbReference type="InterPro" id="IPR009012">
    <property type="entry name" value="GrpE_head"/>
</dbReference>
<comment type="subcellular location">
    <subcellularLocation>
        <location evidence="4">Cytoplasm</location>
    </subcellularLocation>
</comment>
<evidence type="ECO:0000313" key="7">
    <source>
        <dbReference type="EMBL" id="MBL6456084.1"/>
    </source>
</evidence>
<dbReference type="Gene3D" id="3.90.20.20">
    <property type="match status" value="1"/>
</dbReference>
<dbReference type="RefSeq" id="WP_202825821.1">
    <property type="nucleotide sequence ID" value="NZ_JAEUXJ010000004.1"/>
</dbReference>
<accession>A0ABS1V314</accession>
<gene>
    <name evidence="4" type="primary">grpE</name>
    <name evidence="7" type="ORF">JMJ55_12175</name>
</gene>
<feature type="compositionally biased region" description="Polar residues" evidence="6">
    <location>
        <begin position="25"/>
        <end position="34"/>
    </location>
</feature>
<evidence type="ECO:0000256" key="2">
    <source>
        <dbReference type="ARBA" id="ARBA00023016"/>
    </source>
</evidence>
<comment type="similarity">
    <text evidence="1 4 5">Belongs to the GrpE family.</text>
</comment>
<sequence>MSDPSDLPPGTAPADDIAATGPTAAETSPDQAPPNSFAERIAALEAEVAQFRDRWLRAEADAQNLRARTQREVADARNYAIQKFAGDVVETAQNLRRGLEALPAAREGEDPLLAKLREGFEGVERSFVAMLERHGIARQEAQGQPFDPALHQAMAEQPAPEGVAPGTVIQAWTPAWTLNGRLLKPAMVVVAAGGKASASAA</sequence>
<dbReference type="PANTHER" id="PTHR21237">
    <property type="entry name" value="GRPE PROTEIN"/>
    <property type="match status" value="1"/>
</dbReference>